<dbReference type="GO" id="GO:0005737">
    <property type="term" value="C:cytoplasm"/>
    <property type="evidence" value="ECO:0007669"/>
    <property type="project" value="TreeGrafter"/>
</dbReference>
<dbReference type="Gene3D" id="3.40.50.1820">
    <property type="entry name" value="alpha/beta hydrolase"/>
    <property type="match status" value="1"/>
</dbReference>
<feature type="region of interest" description="Disordered" evidence="4">
    <location>
        <begin position="679"/>
        <end position="706"/>
    </location>
</feature>
<dbReference type="GO" id="GO:0043041">
    <property type="term" value="P:amino acid activation for nonribosomal peptide biosynthetic process"/>
    <property type="evidence" value="ECO:0007669"/>
    <property type="project" value="TreeGrafter"/>
</dbReference>
<dbReference type="GO" id="GO:0031177">
    <property type="term" value="F:phosphopantetheine binding"/>
    <property type="evidence" value="ECO:0007669"/>
    <property type="project" value="InterPro"/>
</dbReference>
<dbReference type="CDD" id="cd05930">
    <property type="entry name" value="A_NRPS"/>
    <property type="match status" value="1"/>
</dbReference>
<dbReference type="InterPro" id="IPR036736">
    <property type="entry name" value="ACP-like_sf"/>
</dbReference>
<dbReference type="Pfam" id="PF13193">
    <property type="entry name" value="AMP-binding_C"/>
    <property type="match status" value="1"/>
</dbReference>
<proteinExistence type="predicted"/>
<gene>
    <name evidence="5" type="ORF">GA0070623_3233</name>
</gene>
<evidence type="ECO:0000256" key="1">
    <source>
        <dbReference type="ARBA" id="ARBA00001957"/>
    </source>
</evidence>
<dbReference type="SUPFAM" id="SSF47336">
    <property type="entry name" value="ACP-like"/>
    <property type="match status" value="1"/>
</dbReference>
<dbReference type="AlphaFoldDB" id="A0A109IQ22"/>
<dbReference type="PROSITE" id="PS00455">
    <property type="entry name" value="AMP_BINDING"/>
    <property type="match status" value="1"/>
</dbReference>
<comment type="cofactor">
    <cofactor evidence="1">
        <name>pantetheine 4'-phosphate</name>
        <dbReference type="ChEBI" id="CHEBI:47942"/>
    </cofactor>
</comment>
<reference evidence="6" key="1">
    <citation type="submission" date="2016-06" db="EMBL/GenBank/DDBJ databases">
        <authorList>
            <person name="Varghese N."/>
            <person name="Submissions Spin"/>
        </authorList>
    </citation>
    <scope>NUCLEOTIDE SEQUENCE [LARGE SCALE GENOMIC DNA]</scope>
    <source>
        <strain evidence="6">DSM 44983</strain>
    </source>
</reference>
<dbReference type="SUPFAM" id="SSF160582">
    <property type="entry name" value="MbtH-like"/>
    <property type="match status" value="1"/>
</dbReference>
<dbReference type="SUPFAM" id="SSF56801">
    <property type="entry name" value="Acetyl-CoA synthetase-like"/>
    <property type="match status" value="1"/>
</dbReference>
<dbReference type="InterPro" id="IPR045851">
    <property type="entry name" value="AMP-bd_C_sf"/>
</dbReference>
<dbReference type="InterPro" id="IPR042099">
    <property type="entry name" value="ANL_N_sf"/>
</dbReference>
<dbReference type="InterPro" id="IPR000873">
    <property type="entry name" value="AMP-dep_synth/lig_dom"/>
</dbReference>
<dbReference type="GO" id="GO:0008610">
    <property type="term" value="P:lipid biosynthetic process"/>
    <property type="evidence" value="ECO:0007669"/>
    <property type="project" value="UniProtKB-ARBA"/>
</dbReference>
<feature type="region of interest" description="Disordered" evidence="4">
    <location>
        <begin position="586"/>
        <end position="606"/>
    </location>
</feature>
<keyword evidence="2" id="KW-0596">Phosphopantetheine</keyword>
<dbReference type="GO" id="GO:0044550">
    <property type="term" value="P:secondary metabolite biosynthetic process"/>
    <property type="evidence" value="ECO:0007669"/>
    <property type="project" value="TreeGrafter"/>
</dbReference>
<dbReference type="InterPro" id="IPR006162">
    <property type="entry name" value="Ppantetheine_attach_site"/>
</dbReference>
<dbReference type="GO" id="GO:0003824">
    <property type="term" value="F:catalytic activity"/>
    <property type="evidence" value="ECO:0007669"/>
    <property type="project" value="InterPro"/>
</dbReference>
<evidence type="ECO:0000256" key="2">
    <source>
        <dbReference type="ARBA" id="ARBA00022450"/>
    </source>
</evidence>
<dbReference type="EMBL" id="LT607752">
    <property type="protein sequence ID" value="SCG66885.1"/>
    <property type="molecule type" value="Genomic_DNA"/>
</dbReference>
<dbReference type="PANTHER" id="PTHR45527">
    <property type="entry name" value="NONRIBOSOMAL PEPTIDE SYNTHETASE"/>
    <property type="match status" value="1"/>
</dbReference>
<dbReference type="PROSITE" id="PS50075">
    <property type="entry name" value="CARRIER"/>
    <property type="match status" value="1"/>
</dbReference>
<dbReference type="Pfam" id="PF03621">
    <property type="entry name" value="MbtH"/>
    <property type="match status" value="1"/>
</dbReference>
<dbReference type="InterPro" id="IPR020845">
    <property type="entry name" value="AMP-binding_CS"/>
</dbReference>
<dbReference type="SMART" id="SM00823">
    <property type="entry name" value="PKS_PP"/>
    <property type="match status" value="1"/>
</dbReference>
<sequence length="1162" mass="124522">MSADPRHVVVNDEGQYSLWPADRTVPGGWTPVFTGPVERCLEHVAGHWTDLRPASLRTTAGGAEHDVRPEPATVGVADRDLRPEPATVDAARSVATGPRRPFGRTPLHVLVDEALAADPGRIAVRFAGVEVTAGDLLARVRHTARVLRAHGAGPETPVAVLLPRSVDAVVAILAVLAAGSAYLPLSVHDPVDRRARILADAGDPLLLTGPEYRGHLPAGYPATVLDVTDLPDTLGDDGDGGCRVENLAFIMYTSGTSGAPKGVLGTHRQLVNYVDWCAREFAFQPRERAVLHAPLYFVGSVMTLFTALVAGWELEVAPEPVAFDDLITLTAAAPCGFLKLTPSHVRAMTALGGVDDVARQVMIGSEPLYLTPEFDRWISNSPKSGFGNHYGMSETVGATWYWIGTDRTVGRRLPVGAPIPNAEVHILDEDGLPVPVGRTGEICLGGAVIGRGYHGQPVLTAQRWIPHPAGGGARLLRTGDLGRLAADGVLDVLGRADRQVKIRGQRVEPPAVEDALRRCPGVAEAVVIAEPDGHDLRLVAYLRSDEEQRPTEAQLRAHAAGLLPEASVPSRFRYVAQYPLTPNGKVDTRRLPTVPTVRPELDTPYAAPSGDLETAVAAVVAGVLRVDRLGVDDDFFALGGDSMQVVEVVTRLDEELGLPVGIADLFDRRTVRALAAGMDGHHPTTASTPVAPTVEPADRPARTDVGPAVVTDPEIQARFAGASTGSAPLTWGQAAMYRPMQWFGEASRDFNIRRVLRLAAPVPVERVTAAWSALVLRHQVLRTLTTDDADGPRQHLRADGTYPPLVRDTTAEALPEAAEAAAVELAGSAFNLDREWPVRWALLRVDGLVEAVAVAASHVSLDGWSLELLLAELRTLVEGGRTLPAPGWQPLDQAGYEASPAGQRRARQSLAYWRDRLPMVPQRIFDGPEQDAAALPVVTWRMESSAVAVAAAVLAQRTGASSSTVVLTAALLIQAALTGRDRAVVKLIAGNRNTPRQRELATGIAQNALLVFDVGDGDVEDAVRRCYRDSTESYFHATYPPDALDDLIRAEGAQADLSVYFNDSRMGRDFDVPADPPDRATLSDLAAQTTVRQIAAVARHDMTFFLAMPHLADGCALHLLADTRRIPEATCVRALRGVETLLCEAVLRPVPVRDVATLLDLG</sequence>
<dbReference type="Pfam" id="PF00668">
    <property type="entry name" value="Condensation"/>
    <property type="match status" value="1"/>
</dbReference>
<dbReference type="SMART" id="SM00923">
    <property type="entry name" value="MbtH"/>
    <property type="match status" value="1"/>
</dbReference>
<evidence type="ECO:0000313" key="5">
    <source>
        <dbReference type="EMBL" id="SCG66885.1"/>
    </source>
</evidence>
<dbReference type="Gene3D" id="3.30.559.30">
    <property type="entry name" value="Nonribosomal peptide synthetase, condensation domain"/>
    <property type="match status" value="1"/>
</dbReference>
<dbReference type="Proteomes" id="UP000198226">
    <property type="component" value="Chromosome I"/>
</dbReference>
<feature type="compositionally biased region" description="Low complexity" evidence="4">
    <location>
        <begin position="683"/>
        <end position="695"/>
    </location>
</feature>
<protein>
    <submittedName>
        <fullName evidence="5">Amino acid adenylation domain-containing protein</fullName>
    </submittedName>
</protein>
<keyword evidence="6" id="KW-1185">Reference proteome</keyword>
<name>A0A109IQ22_9ACTN</name>
<evidence type="ECO:0000256" key="3">
    <source>
        <dbReference type="ARBA" id="ARBA00022553"/>
    </source>
</evidence>
<accession>A0A109IQ22</accession>
<dbReference type="InterPro" id="IPR025110">
    <property type="entry name" value="AMP-bd_C"/>
</dbReference>
<dbReference type="PROSITE" id="PS00012">
    <property type="entry name" value="PHOSPHOPANTETHEINE"/>
    <property type="match status" value="1"/>
</dbReference>
<dbReference type="RefSeq" id="WP_067300256.1">
    <property type="nucleotide sequence ID" value="NZ_LRMV01000001.1"/>
</dbReference>
<evidence type="ECO:0000256" key="4">
    <source>
        <dbReference type="SAM" id="MobiDB-lite"/>
    </source>
</evidence>
<dbReference type="InterPro" id="IPR001242">
    <property type="entry name" value="Condensation_dom"/>
</dbReference>
<dbReference type="Gene3D" id="3.30.559.10">
    <property type="entry name" value="Chloramphenicol acetyltransferase-like domain"/>
    <property type="match status" value="1"/>
</dbReference>
<dbReference type="InterPro" id="IPR009081">
    <property type="entry name" value="PP-bd_ACP"/>
</dbReference>
<dbReference type="Gene3D" id="3.40.50.12780">
    <property type="entry name" value="N-terminal domain of ligase-like"/>
    <property type="match status" value="1"/>
</dbReference>
<dbReference type="Pfam" id="PF00550">
    <property type="entry name" value="PP-binding"/>
    <property type="match status" value="1"/>
</dbReference>
<keyword evidence="3" id="KW-0597">Phosphoprotein</keyword>
<dbReference type="InterPro" id="IPR005153">
    <property type="entry name" value="MbtH-like_dom"/>
</dbReference>
<dbReference type="InterPro" id="IPR029058">
    <property type="entry name" value="AB_hydrolase_fold"/>
</dbReference>
<organism evidence="5 6">
    <name type="scientific">Micromonospora rifamycinica</name>
    <dbReference type="NCBI Taxonomy" id="291594"/>
    <lineage>
        <taxon>Bacteria</taxon>
        <taxon>Bacillati</taxon>
        <taxon>Actinomycetota</taxon>
        <taxon>Actinomycetes</taxon>
        <taxon>Micromonosporales</taxon>
        <taxon>Micromonosporaceae</taxon>
        <taxon>Micromonospora</taxon>
    </lineage>
</organism>
<evidence type="ECO:0000313" key="6">
    <source>
        <dbReference type="Proteomes" id="UP000198226"/>
    </source>
</evidence>
<dbReference type="InterPro" id="IPR038020">
    <property type="entry name" value="MbtH-like_sf"/>
</dbReference>
<dbReference type="Gene3D" id="3.30.300.30">
    <property type="match status" value="1"/>
</dbReference>
<dbReference type="Pfam" id="PF00501">
    <property type="entry name" value="AMP-binding"/>
    <property type="match status" value="1"/>
</dbReference>
<dbReference type="InterPro" id="IPR023213">
    <property type="entry name" value="CAT-like_dom_sf"/>
</dbReference>
<dbReference type="Gene3D" id="3.90.820.10">
    <property type="entry name" value="Structural Genomics, Unknown Function 30-nov-00 1gh9 Mol_id"/>
    <property type="match status" value="1"/>
</dbReference>
<dbReference type="SUPFAM" id="SSF52777">
    <property type="entry name" value="CoA-dependent acyltransferases"/>
    <property type="match status" value="2"/>
</dbReference>
<dbReference type="PANTHER" id="PTHR45527:SF1">
    <property type="entry name" value="FATTY ACID SYNTHASE"/>
    <property type="match status" value="1"/>
</dbReference>
<dbReference type="InterPro" id="IPR020806">
    <property type="entry name" value="PKS_PP-bd"/>
</dbReference>